<evidence type="ECO:0000313" key="2">
    <source>
        <dbReference type="EMBL" id="MBO8479303.1"/>
    </source>
</evidence>
<name>A0A9D9IV50_9BACT</name>
<dbReference type="PROSITE" id="PS51257">
    <property type="entry name" value="PROKAR_LIPOPROTEIN"/>
    <property type="match status" value="1"/>
</dbReference>
<sequence length="344" mass="38597">MRKNILSVVCVVLLFGVSCRKADTTFSVPDFPKKGTIASNKINDTLLMTYPFEMFVTDNNIYVLAYVGGTFIQVYDKSDGHYVGSGAVMGRGPGELLAGVNMYYDPKSSTVSVYDNQSRKIVKYLIDEKGSDLFVFQEERSFLGLINPIRKAWPLQDSTYLVNGQVGVEDGDMGRFQMVIGDRLTGSWNSFPLDDMEQCWTFWTTATTISPDHMRFADGTLFGAILETFDVKDNRVTQRGCRMFYPPAIEYQSGVTSPTEQTVFGFTSLCSTNEYIYGVFLGSKDMNDFDNISVFDWDGREVATFDTDCNVLRICCSDSEPGRIYAIAVSPENSFYLVSFDLDI</sequence>
<evidence type="ECO:0000313" key="3">
    <source>
        <dbReference type="Proteomes" id="UP000823771"/>
    </source>
</evidence>
<feature type="chain" id="PRO_5039513191" description="6-bladed beta-propeller" evidence="1">
    <location>
        <begin position="23"/>
        <end position="344"/>
    </location>
</feature>
<reference evidence="2" key="1">
    <citation type="submission" date="2020-10" db="EMBL/GenBank/DDBJ databases">
        <authorList>
            <person name="Gilroy R."/>
        </authorList>
    </citation>
    <scope>NUCLEOTIDE SEQUENCE</scope>
    <source>
        <strain evidence="2">2478</strain>
    </source>
</reference>
<keyword evidence="1" id="KW-0732">Signal</keyword>
<evidence type="ECO:0000256" key="1">
    <source>
        <dbReference type="SAM" id="SignalP"/>
    </source>
</evidence>
<feature type="signal peptide" evidence="1">
    <location>
        <begin position="1"/>
        <end position="22"/>
    </location>
</feature>
<organism evidence="2 3">
    <name type="scientific">Candidatus Cryptobacteroides excrementipullorum</name>
    <dbReference type="NCBI Taxonomy" id="2840761"/>
    <lineage>
        <taxon>Bacteria</taxon>
        <taxon>Pseudomonadati</taxon>
        <taxon>Bacteroidota</taxon>
        <taxon>Bacteroidia</taxon>
        <taxon>Bacteroidales</taxon>
        <taxon>Candidatus Cryptobacteroides</taxon>
    </lineage>
</organism>
<dbReference type="EMBL" id="JADILZ010000102">
    <property type="protein sequence ID" value="MBO8479303.1"/>
    <property type="molecule type" value="Genomic_DNA"/>
</dbReference>
<gene>
    <name evidence="2" type="ORF">IAB80_10515</name>
</gene>
<reference evidence="2" key="2">
    <citation type="journal article" date="2021" name="PeerJ">
        <title>Extensive microbial diversity within the chicken gut microbiome revealed by metagenomics and culture.</title>
        <authorList>
            <person name="Gilroy R."/>
            <person name="Ravi A."/>
            <person name="Getino M."/>
            <person name="Pursley I."/>
            <person name="Horton D.L."/>
            <person name="Alikhan N.F."/>
            <person name="Baker D."/>
            <person name="Gharbi K."/>
            <person name="Hall N."/>
            <person name="Watson M."/>
            <person name="Adriaenssens E.M."/>
            <person name="Foster-Nyarko E."/>
            <person name="Jarju S."/>
            <person name="Secka A."/>
            <person name="Antonio M."/>
            <person name="Oren A."/>
            <person name="Chaudhuri R.R."/>
            <person name="La Ragione R."/>
            <person name="Hildebrand F."/>
            <person name="Pallen M.J."/>
        </authorList>
    </citation>
    <scope>NUCLEOTIDE SEQUENCE</scope>
    <source>
        <strain evidence="2">2478</strain>
    </source>
</reference>
<protein>
    <recommendedName>
        <fullName evidence="4">6-bladed beta-propeller</fullName>
    </recommendedName>
</protein>
<proteinExistence type="predicted"/>
<evidence type="ECO:0008006" key="4">
    <source>
        <dbReference type="Google" id="ProtNLM"/>
    </source>
</evidence>
<dbReference type="Pfam" id="PF15869">
    <property type="entry name" value="TolB_like"/>
    <property type="match status" value="1"/>
</dbReference>
<dbReference type="SUPFAM" id="SSF63829">
    <property type="entry name" value="Calcium-dependent phosphotriesterase"/>
    <property type="match status" value="1"/>
</dbReference>
<dbReference type="AlphaFoldDB" id="A0A9D9IV50"/>
<dbReference type="Proteomes" id="UP000823771">
    <property type="component" value="Unassembled WGS sequence"/>
</dbReference>
<accession>A0A9D9IV50</accession>
<comment type="caution">
    <text evidence="2">The sequence shown here is derived from an EMBL/GenBank/DDBJ whole genome shotgun (WGS) entry which is preliminary data.</text>
</comment>